<feature type="transmembrane region" description="Helical" evidence="4">
    <location>
        <begin position="172"/>
        <end position="193"/>
    </location>
</feature>
<proteinExistence type="predicted"/>
<sequence>YTLRHKNQDDVCEDLVLMLTDTLNIKLSKAKPEDILEQAELDELQHELTNQARHILKNNKMMKLEKRVKRAIEKTLSAPQVQRLDESEKDFWDKLIERYLTPINDSKDHKDRVLKELRSLRNKAVFLYFIINVLWVVATFFLQLIGNDIISIRIPKYSPDGNITGELKVEPLSLMFLFSFAILLLVQFIAMLYHRVYTLIHVVSYRSTEKNYKERDLEDEEEDAAIENQYAISISSEDFQL</sequence>
<keyword evidence="2 4" id="KW-0812">Transmembrane</keyword>
<feature type="non-terminal residue" evidence="5">
    <location>
        <position position="1"/>
    </location>
</feature>
<dbReference type="EMBL" id="JAHRIM010050268">
    <property type="protein sequence ID" value="MEQ2268595.1"/>
    <property type="molecule type" value="Genomic_DNA"/>
</dbReference>
<evidence type="ECO:0000313" key="5">
    <source>
        <dbReference type="EMBL" id="MEQ2268595.1"/>
    </source>
</evidence>
<keyword evidence="3 4" id="KW-0472">Membrane</keyword>
<keyword evidence="6" id="KW-1185">Reference proteome</keyword>
<accession>A0ABV0WHD8</accession>
<evidence type="ECO:0000256" key="4">
    <source>
        <dbReference type="SAM" id="Phobius"/>
    </source>
</evidence>
<keyword evidence="4" id="KW-1133">Transmembrane helix</keyword>
<evidence type="ECO:0000256" key="1">
    <source>
        <dbReference type="ARBA" id="ARBA00004141"/>
    </source>
</evidence>
<dbReference type="InterPro" id="IPR004835">
    <property type="entry name" value="Chitin_synth"/>
</dbReference>
<evidence type="ECO:0000256" key="2">
    <source>
        <dbReference type="ARBA" id="ARBA00022692"/>
    </source>
</evidence>
<evidence type="ECO:0000313" key="6">
    <source>
        <dbReference type="Proteomes" id="UP001444071"/>
    </source>
</evidence>
<protein>
    <submittedName>
        <fullName evidence="5">Uncharacterized protein</fullName>
    </submittedName>
</protein>
<dbReference type="Proteomes" id="UP001444071">
    <property type="component" value="Unassembled WGS sequence"/>
</dbReference>
<dbReference type="PANTHER" id="PTHR22914">
    <property type="entry name" value="CHITIN SYNTHASE"/>
    <property type="match status" value="1"/>
</dbReference>
<dbReference type="PANTHER" id="PTHR22914:SF42">
    <property type="entry name" value="CHITIN SYNTHASE"/>
    <property type="match status" value="1"/>
</dbReference>
<evidence type="ECO:0000256" key="3">
    <source>
        <dbReference type="ARBA" id="ARBA00023136"/>
    </source>
</evidence>
<name>A0ABV0WHD8_9TELE</name>
<reference evidence="5 6" key="1">
    <citation type="submission" date="2021-06" db="EMBL/GenBank/DDBJ databases">
        <authorList>
            <person name="Palmer J.M."/>
        </authorList>
    </citation>
    <scope>NUCLEOTIDE SEQUENCE [LARGE SCALE GENOMIC DNA]</scope>
    <source>
        <strain evidence="5 6">XR_2019</strain>
        <tissue evidence="5">Muscle</tissue>
    </source>
</reference>
<organism evidence="5 6">
    <name type="scientific">Xenotaenia resolanae</name>
    <dbReference type="NCBI Taxonomy" id="208358"/>
    <lineage>
        <taxon>Eukaryota</taxon>
        <taxon>Metazoa</taxon>
        <taxon>Chordata</taxon>
        <taxon>Craniata</taxon>
        <taxon>Vertebrata</taxon>
        <taxon>Euteleostomi</taxon>
        <taxon>Actinopterygii</taxon>
        <taxon>Neopterygii</taxon>
        <taxon>Teleostei</taxon>
        <taxon>Neoteleostei</taxon>
        <taxon>Acanthomorphata</taxon>
        <taxon>Ovalentaria</taxon>
        <taxon>Atherinomorphae</taxon>
        <taxon>Cyprinodontiformes</taxon>
        <taxon>Goodeidae</taxon>
        <taxon>Xenotaenia</taxon>
    </lineage>
</organism>
<comment type="subcellular location">
    <subcellularLocation>
        <location evidence="1">Membrane</location>
        <topology evidence="1">Multi-pass membrane protein</topology>
    </subcellularLocation>
</comment>
<gene>
    <name evidence="5" type="ORF">XENORESO_006449</name>
</gene>
<comment type="caution">
    <text evidence="5">The sequence shown here is derived from an EMBL/GenBank/DDBJ whole genome shotgun (WGS) entry which is preliminary data.</text>
</comment>
<feature type="transmembrane region" description="Helical" evidence="4">
    <location>
        <begin position="125"/>
        <end position="145"/>
    </location>
</feature>